<dbReference type="EMBL" id="SMZO01000088">
    <property type="protein sequence ID" value="TDL83493.1"/>
    <property type="molecule type" value="Genomic_DNA"/>
</dbReference>
<accession>A0A4R6APD3</accession>
<proteinExistence type="predicted"/>
<sequence length="149" mass="16139">MLGVPALPVPAPDLEVLIADAVTRAITARATLRNEIIPTLPPKERSFAQHLANTLHGERLFDTAVRTDLETFVARVEDVIQRGTVSTYILDTSPECMTPTGGWTETVQTPEAAALTVAIADLRDLLRAITAVQARVIAQRLGADLFAQR</sequence>
<evidence type="ECO:0000313" key="2">
    <source>
        <dbReference type="Proteomes" id="UP000294562"/>
    </source>
</evidence>
<organism evidence="1 2">
    <name type="scientific">Meridianimarinicoccus aquatilis</name>
    <dbReference type="NCBI Taxonomy" id="2552766"/>
    <lineage>
        <taxon>Bacteria</taxon>
        <taxon>Pseudomonadati</taxon>
        <taxon>Pseudomonadota</taxon>
        <taxon>Alphaproteobacteria</taxon>
        <taxon>Rhodobacterales</taxon>
        <taxon>Paracoccaceae</taxon>
        <taxon>Meridianimarinicoccus</taxon>
    </lineage>
</organism>
<dbReference type="RefSeq" id="WP_133344601.1">
    <property type="nucleotide sequence ID" value="NZ_SMZO01000088.1"/>
</dbReference>
<reference evidence="1 2" key="1">
    <citation type="submission" date="2019-03" db="EMBL/GenBank/DDBJ databases">
        <title>Rhodobacteraceae bacterium SM1902, a new member of the family Rhodobacteraceae isolated from Yantai.</title>
        <authorList>
            <person name="Sun Y."/>
        </authorList>
    </citation>
    <scope>NUCLEOTIDE SEQUENCE [LARGE SCALE GENOMIC DNA]</scope>
    <source>
        <strain evidence="1 2">SM1902</strain>
    </source>
</reference>
<evidence type="ECO:0000313" key="1">
    <source>
        <dbReference type="EMBL" id="TDL83493.1"/>
    </source>
</evidence>
<comment type="caution">
    <text evidence="1">The sequence shown here is derived from an EMBL/GenBank/DDBJ whole genome shotgun (WGS) entry which is preliminary data.</text>
</comment>
<protein>
    <submittedName>
        <fullName evidence="1">Uncharacterized protein</fullName>
    </submittedName>
</protein>
<gene>
    <name evidence="1" type="ORF">E2L05_19465</name>
</gene>
<dbReference type="Proteomes" id="UP000294562">
    <property type="component" value="Unassembled WGS sequence"/>
</dbReference>
<dbReference type="AlphaFoldDB" id="A0A4R6APD3"/>
<name>A0A4R6APD3_9RHOB</name>
<keyword evidence="2" id="KW-1185">Reference proteome</keyword>